<evidence type="ECO:0000256" key="20">
    <source>
        <dbReference type="RuleBase" id="RU366027"/>
    </source>
</evidence>
<comment type="catalytic activity">
    <reaction evidence="1 20">
        <text>a 1,2-diacyl-sn-glycero-3-phosphocholine + H2O = a 2-acyl-sn-glycero-3-phosphocholine + a fatty acid + H(+)</text>
        <dbReference type="Rhea" id="RHEA:18689"/>
        <dbReference type="ChEBI" id="CHEBI:15377"/>
        <dbReference type="ChEBI" id="CHEBI:15378"/>
        <dbReference type="ChEBI" id="CHEBI:28868"/>
        <dbReference type="ChEBI" id="CHEBI:57643"/>
        <dbReference type="ChEBI" id="CHEBI:57875"/>
        <dbReference type="EC" id="3.1.1.32"/>
    </reaction>
</comment>
<dbReference type="PANTHER" id="PTHR40457:SF1">
    <property type="entry name" value="PHOSPHOLIPASE A1"/>
    <property type="match status" value="1"/>
</dbReference>
<keyword evidence="16" id="KW-0472">Membrane</keyword>
<comment type="caution">
    <text evidence="22">The sequence shown here is derived from an EMBL/GenBank/DDBJ whole genome shotgun (WGS) entry which is preliminary data.</text>
</comment>
<dbReference type="PRINTS" id="PR01486">
    <property type="entry name" value="PHPHLIPASEA1"/>
</dbReference>
<evidence type="ECO:0000256" key="15">
    <source>
        <dbReference type="ARBA" id="ARBA00023098"/>
    </source>
</evidence>
<evidence type="ECO:0000256" key="8">
    <source>
        <dbReference type="ARBA" id="ARBA00022452"/>
    </source>
</evidence>
<evidence type="ECO:0000256" key="2">
    <source>
        <dbReference type="ARBA" id="ARBA00001604"/>
    </source>
</evidence>
<evidence type="ECO:0000256" key="3">
    <source>
        <dbReference type="ARBA" id="ARBA00010525"/>
    </source>
</evidence>
<dbReference type="GO" id="GO:0009279">
    <property type="term" value="C:cell outer membrane"/>
    <property type="evidence" value="ECO:0007669"/>
    <property type="project" value="UniProtKB-SubCell"/>
</dbReference>
<evidence type="ECO:0000256" key="12">
    <source>
        <dbReference type="ARBA" id="ARBA00022801"/>
    </source>
</evidence>
<dbReference type="AlphaFoldDB" id="A0A089PGF0"/>
<dbReference type="PANTHER" id="PTHR40457">
    <property type="entry name" value="PHOSPHOLIPASE A1"/>
    <property type="match status" value="1"/>
</dbReference>
<evidence type="ECO:0000256" key="11">
    <source>
        <dbReference type="ARBA" id="ARBA00022729"/>
    </source>
</evidence>
<dbReference type="SUPFAM" id="SSF56931">
    <property type="entry name" value="Outer membrane phospholipase A (OMPLA)"/>
    <property type="match status" value="1"/>
</dbReference>
<evidence type="ECO:0000256" key="18">
    <source>
        <dbReference type="PIRSR" id="PIRSR603187-1"/>
    </source>
</evidence>
<dbReference type="KEGG" id="pge:LG71_05065"/>
<evidence type="ECO:0000256" key="7">
    <source>
        <dbReference type="ARBA" id="ARBA00021726"/>
    </source>
</evidence>
<feature type="binding site" description="in dimeric form" evidence="19">
    <location>
        <position position="172"/>
    </location>
    <ligand>
        <name>Ca(2+)</name>
        <dbReference type="ChEBI" id="CHEBI:29108"/>
        <label>2</label>
    </ligand>
</feature>
<dbReference type="GeneID" id="61382322"/>
<evidence type="ECO:0000256" key="10">
    <source>
        <dbReference type="ARBA" id="ARBA00022723"/>
    </source>
</evidence>
<evidence type="ECO:0000256" key="6">
    <source>
        <dbReference type="ARBA" id="ARBA00013278"/>
    </source>
</evidence>
<proteinExistence type="inferred from homology"/>
<evidence type="ECO:0000256" key="1">
    <source>
        <dbReference type="ARBA" id="ARBA00000111"/>
    </source>
</evidence>
<reference evidence="22 24" key="1">
    <citation type="submission" date="2015-05" db="EMBL/GenBank/DDBJ databases">
        <title>Genome sequences of Pluralibacter gergoviae.</title>
        <authorList>
            <person name="Greninger A.L."/>
            <person name="Miller S."/>
        </authorList>
    </citation>
    <scope>NUCLEOTIDE SEQUENCE [LARGE SCALE GENOMIC DNA]</scope>
    <source>
        <strain evidence="22 24">JS81F13</strain>
    </source>
</reference>
<comment type="subunit">
    <text evidence="4 20">Homodimer; dimerization is reversible, and the dimeric form is the active one.</text>
</comment>
<evidence type="ECO:0000313" key="21">
    <source>
        <dbReference type="EMBL" id="EML1472871.1"/>
    </source>
</evidence>
<keyword evidence="14 20" id="KW-0442">Lipid degradation</keyword>
<evidence type="ECO:0000313" key="23">
    <source>
        <dbReference type="EMBL" id="MDQ2312037.1"/>
    </source>
</evidence>
<protein>
    <recommendedName>
        <fullName evidence="7 20">Phospholipase A1</fullName>
        <ecNumber evidence="5 20">3.1.1.32</ecNumber>
        <ecNumber evidence="6 20">3.1.1.4</ecNumber>
    </recommendedName>
    <alternativeName>
        <fullName evidence="20">Phosphatidylcholine 1-acylhydrolase</fullName>
    </alternativeName>
</protein>
<comment type="catalytic activity">
    <reaction evidence="2 20">
        <text>a 1,2-diacyl-sn-glycero-3-phosphocholine + H2O = a 1-acyl-sn-glycero-3-phosphocholine + a fatty acid + H(+)</text>
        <dbReference type="Rhea" id="RHEA:15801"/>
        <dbReference type="ChEBI" id="CHEBI:15377"/>
        <dbReference type="ChEBI" id="CHEBI:15378"/>
        <dbReference type="ChEBI" id="CHEBI:28868"/>
        <dbReference type="ChEBI" id="CHEBI:57643"/>
        <dbReference type="ChEBI" id="CHEBI:58168"/>
        <dbReference type="EC" id="3.1.1.4"/>
    </reaction>
</comment>
<accession>A0A089PGF0</accession>
<dbReference type="Pfam" id="PF02253">
    <property type="entry name" value="PLA1"/>
    <property type="match status" value="1"/>
</dbReference>
<gene>
    <name evidence="21" type="primary">pldA</name>
    <name evidence="22" type="ORF">ABW06_19955</name>
    <name evidence="21" type="ORF">QEG54_003649</name>
    <name evidence="23" type="ORF">RBJ30_23500</name>
</gene>
<feature type="binding site" description="in dimeric form" evidence="19">
    <location>
        <position position="126"/>
    </location>
    <ligand>
        <name>Ca(2+)</name>
        <dbReference type="ChEBI" id="CHEBI:29108"/>
        <label>1</label>
    </ligand>
</feature>
<keyword evidence="15 20" id="KW-0443">Lipid metabolism</keyword>
<dbReference type="InterPro" id="IPR003187">
    <property type="entry name" value="PLipase_A1"/>
</dbReference>
<sequence length="289" mass="32945">MRTGPGWLLAAAALPFFACAQEATIDKVHDTPAVRGSIIANMLQEHDNPFTLYPYESNYLLYTYTSDLNKKAIESYNWSDNANKDEVKFQLSLAFPLWRGILGDNSLLGASYTQRSWWQLSNTGESAPFRETNYEPQLFLGFATDYSVGDWTLRDAEFGYNHQSNGRSDPTSRSWNRLYSRLMAQNGNWLVEVKPWYVIGDTSDNKNITKYMGYYQLKIGYQLGEAVLSAKGQYNWNTGYGGAELGVSYPITKHVRFYTQVYSGYGESLIDYDFNQTRVGMGVMLNDLF</sequence>
<comment type="similarity">
    <text evidence="3 20">Belongs to the phospholipase A1 family.</text>
</comment>
<evidence type="ECO:0000313" key="22">
    <source>
        <dbReference type="EMBL" id="KMK11748.1"/>
    </source>
</evidence>
<dbReference type="EMBL" id="ABLOKC030000022">
    <property type="protein sequence ID" value="EML1472871.1"/>
    <property type="molecule type" value="Genomic_DNA"/>
</dbReference>
<dbReference type="SMR" id="A0A089PGF0"/>
<reference evidence="21" key="3">
    <citation type="submission" date="2024-02" db="EMBL/GenBank/DDBJ databases">
        <authorList>
            <consortium name="Clinical and Environmental Microbiology Branch: Whole genome sequencing antimicrobial resistance pathogens in the healthcare setting"/>
        </authorList>
    </citation>
    <scope>NUCLEOTIDE SEQUENCE</scope>
    <source>
        <strain evidence="21">2021DK-00143</strain>
    </source>
</reference>
<dbReference type="EMBL" id="LDZF01000025">
    <property type="protein sequence ID" value="KMK11748.1"/>
    <property type="molecule type" value="Genomic_DNA"/>
</dbReference>
<reference evidence="23" key="2">
    <citation type="submission" date="2023-08" db="EMBL/GenBank/DDBJ databases">
        <title>WGS of pathogenic bacterial species, Los Angeles County Public Health Laboratories.</title>
        <authorList>
            <person name="Garrigues J.M."/>
            <person name="Green N.M."/>
        </authorList>
    </citation>
    <scope>NUCLEOTIDE SEQUENCE</scope>
    <source>
        <strain evidence="23">LACPHL-BACT-2023-00068</strain>
    </source>
</reference>
<dbReference type="Gene3D" id="2.40.230.10">
    <property type="entry name" value="Phospholipase A1"/>
    <property type="match status" value="1"/>
</dbReference>
<dbReference type="OrthoDB" id="188433at2"/>
<feature type="active site" description="Nucleophile" evidence="18">
    <location>
        <position position="164"/>
    </location>
</feature>
<dbReference type="GO" id="GO:0016042">
    <property type="term" value="P:lipid catabolic process"/>
    <property type="evidence" value="ECO:0007669"/>
    <property type="project" value="UniProtKB-KW"/>
</dbReference>
<dbReference type="EC" id="3.1.1.32" evidence="5 20"/>
<evidence type="ECO:0000256" key="9">
    <source>
        <dbReference type="ARBA" id="ARBA00022692"/>
    </source>
</evidence>
<evidence type="ECO:0000256" key="5">
    <source>
        <dbReference type="ARBA" id="ARBA00013179"/>
    </source>
</evidence>
<keyword evidence="24" id="KW-1185">Reference proteome</keyword>
<dbReference type="PATRIC" id="fig|61647.13.peg.2047"/>
<keyword evidence="17 20" id="KW-0998">Cell outer membrane</keyword>
<keyword evidence="8" id="KW-1134">Transmembrane beta strand</keyword>
<dbReference type="EC" id="3.1.1.4" evidence="6 20"/>
<feature type="signal peptide" evidence="20">
    <location>
        <begin position="1"/>
        <end position="20"/>
    </location>
</feature>
<feature type="binding site" description="in dimeric form" evidence="19">
    <location>
        <position position="167"/>
    </location>
    <ligand>
        <name>Ca(2+)</name>
        <dbReference type="ChEBI" id="CHEBI:29108"/>
        <label>2</label>
    </ligand>
</feature>
<keyword evidence="12 20" id="KW-0378">Hydrolase</keyword>
<dbReference type="GO" id="GO:0005509">
    <property type="term" value="F:calcium ion binding"/>
    <property type="evidence" value="ECO:0007669"/>
    <property type="project" value="TreeGrafter"/>
</dbReference>
<evidence type="ECO:0000256" key="19">
    <source>
        <dbReference type="PIRSR" id="PIRSR603187-2"/>
    </source>
</evidence>
<dbReference type="GO" id="GO:0008970">
    <property type="term" value="F:phospholipase A1 activity"/>
    <property type="evidence" value="ECO:0007669"/>
    <property type="project" value="UniProtKB-EC"/>
</dbReference>
<comment type="function">
    <text evidence="20">Hydrolysis of phosphatidylcholine with phospholipase A2 (EC 3.1.1.4) and phospholipase A1 (EC 3.1.1.32) activities.</text>
</comment>
<feature type="active site" description="Proton acceptor" evidence="18">
    <location>
        <position position="162"/>
    </location>
</feature>
<evidence type="ECO:0000256" key="16">
    <source>
        <dbReference type="ARBA" id="ARBA00023136"/>
    </source>
</evidence>
<comment type="cofactor">
    <cofactor evidence="20">
        <name>Ca(2+)</name>
        <dbReference type="ChEBI" id="CHEBI:29108"/>
    </cofactor>
    <text evidence="20">Binds 1 Ca(2+) ion per monomer. In the dimeric form the Ca(2+) is bound by different amino acids with binding of each Ca(2+) shared with ligands coming from each monomer. The Ca(2+) ion may have a role in catalysis.</text>
</comment>
<dbReference type="eggNOG" id="COG2829">
    <property type="taxonomic scope" value="Bacteria"/>
</dbReference>
<dbReference type="CDD" id="cd00541">
    <property type="entry name" value="OMPLA"/>
    <property type="match status" value="1"/>
</dbReference>
<evidence type="ECO:0000256" key="4">
    <source>
        <dbReference type="ARBA" id="ARBA00011702"/>
    </source>
</evidence>
<keyword evidence="11 20" id="KW-0732">Signal</keyword>
<name>A0A089PGF0_PLUGE</name>
<dbReference type="STRING" id="61647.LG71_05065"/>
<evidence type="ECO:0000256" key="13">
    <source>
        <dbReference type="ARBA" id="ARBA00022837"/>
    </source>
</evidence>
<dbReference type="EMBL" id="JAVDNV010000023">
    <property type="protein sequence ID" value="MDQ2312037.1"/>
    <property type="molecule type" value="Genomic_DNA"/>
</dbReference>
<dbReference type="GO" id="GO:0004623">
    <property type="term" value="F:phospholipase A2 activity"/>
    <property type="evidence" value="ECO:0007669"/>
    <property type="project" value="UniProtKB-EC"/>
</dbReference>
<evidence type="ECO:0000313" key="24">
    <source>
        <dbReference type="Proteomes" id="UP000036196"/>
    </source>
</evidence>
<dbReference type="NCBIfam" id="NF008031">
    <property type="entry name" value="PRK10763.1"/>
    <property type="match status" value="1"/>
</dbReference>
<feature type="binding site" description="in monomeric form" evidence="19">
    <location>
        <position position="204"/>
    </location>
    <ligand>
        <name>Ca(2+)</name>
        <dbReference type="ChEBI" id="CHEBI:29108"/>
        <label>3</label>
    </ligand>
</feature>
<keyword evidence="10 19" id="KW-0479">Metal-binding</keyword>
<dbReference type="RefSeq" id="WP_043081588.1">
    <property type="nucleotide sequence ID" value="NZ_CACVCI010000001.1"/>
</dbReference>
<evidence type="ECO:0000256" key="17">
    <source>
        <dbReference type="ARBA" id="ARBA00023237"/>
    </source>
</evidence>
<dbReference type="Proteomes" id="UP000036196">
    <property type="component" value="Unassembled WGS sequence"/>
</dbReference>
<dbReference type="InterPro" id="IPR036541">
    <property type="entry name" value="PLipase_A1_sf"/>
</dbReference>
<keyword evidence="9" id="KW-0812">Transmembrane</keyword>
<feature type="chain" id="PRO_5015029600" description="Phospholipase A1" evidence="20">
    <location>
        <begin position="21"/>
        <end position="289"/>
    </location>
</feature>
<comment type="subcellular location">
    <subcellularLocation>
        <location evidence="20">Cell outer membrane</location>
        <topology evidence="20">Multi-pass membrane protein</topology>
    </subcellularLocation>
    <text evidence="20">One of the very few enzymes located there.</text>
</comment>
<keyword evidence="13 19" id="KW-0106">Calcium</keyword>
<evidence type="ECO:0000256" key="14">
    <source>
        <dbReference type="ARBA" id="ARBA00022963"/>
    </source>
</evidence>
<dbReference type="Proteomes" id="UP001236270">
    <property type="component" value="Unassembled WGS sequence"/>
</dbReference>
<organism evidence="22 24">
    <name type="scientific">Pluralibacter gergoviae</name>
    <name type="common">Enterobacter gergoviae</name>
    <dbReference type="NCBI Taxonomy" id="61647"/>
    <lineage>
        <taxon>Bacteria</taxon>
        <taxon>Pseudomonadati</taxon>
        <taxon>Pseudomonadota</taxon>
        <taxon>Gammaproteobacteria</taxon>
        <taxon>Enterobacterales</taxon>
        <taxon>Enterobacteriaceae</taxon>
        <taxon>Pluralibacter</taxon>
    </lineage>
</organism>